<protein>
    <submittedName>
        <fullName evidence="2">Variable surface protein</fullName>
    </submittedName>
</protein>
<organism evidence="2 3">
    <name type="scientific">Plasmodium gonderi</name>
    <dbReference type="NCBI Taxonomy" id="77519"/>
    <lineage>
        <taxon>Eukaryota</taxon>
        <taxon>Sar</taxon>
        <taxon>Alveolata</taxon>
        <taxon>Apicomplexa</taxon>
        <taxon>Aconoidasida</taxon>
        <taxon>Haemosporida</taxon>
        <taxon>Plasmodiidae</taxon>
        <taxon>Plasmodium</taxon>
        <taxon>Plasmodium (Plasmodium)</taxon>
    </lineage>
</organism>
<keyword evidence="1" id="KW-0812">Transmembrane</keyword>
<feature type="transmembrane region" description="Helical" evidence="1">
    <location>
        <begin position="266"/>
        <end position="287"/>
    </location>
</feature>
<accession>A0A1Y1JPQ9</accession>
<dbReference type="InterPro" id="IPR008780">
    <property type="entry name" value="Plasmodium_Vir"/>
</dbReference>
<comment type="caution">
    <text evidence="2">The sequence shown here is derived from an EMBL/GenBank/DDBJ whole genome shotgun (WGS) entry which is preliminary data.</text>
</comment>
<evidence type="ECO:0000313" key="2">
    <source>
        <dbReference type="EMBL" id="GAW84606.1"/>
    </source>
</evidence>
<keyword evidence="1" id="KW-0472">Membrane</keyword>
<reference evidence="3" key="1">
    <citation type="submission" date="2017-04" db="EMBL/GenBank/DDBJ databases">
        <title>Plasmodium gonderi genome.</title>
        <authorList>
            <person name="Arisue N."/>
            <person name="Honma H."/>
            <person name="Kawai S."/>
            <person name="Tougan T."/>
            <person name="Tanabe K."/>
            <person name="Horii T."/>
        </authorList>
    </citation>
    <scope>NUCLEOTIDE SEQUENCE [LARGE SCALE GENOMIC DNA]</scope>
    <source>
        <strain evidence="3">ATCC 30045</strain>
    </source>
</reference>
<sequence length="344" mass="39554">MSEIKINGKDLDFNSIFPTCINGFNWAPHLHTGNQLFHKLTTLCSAFRLEVTSHTLSDHSFINNCNILSLYLDHITKRINDDNKEACCKYFYYKLKKYILNNRDCNCSGSKDCYEKLIEKIGINSEAQISDICWNHVINIDTDTFSTLEKLDNLYSTFNTFNNAALPNKSDIYKFIYALKDLEKSIDKYHDSFKLSLQQANADYISFVKTLEEKGPQGKILLIYLKQDGYINGILKVVLGTNEKEESTEGNTNIGAIIDAYTDSGAGTGTGIVILTFAILVTVYILYKYTPYFSFLKPRVRKLRKVLKKNNKNYLDFMGRFDVEYKNSIDDEHKISYSSANYRH</sequence>
<dbReference type="GeneID" id="39745414"/>
<dbReference type="Pfam" id="PF05795">
    <property type="entry name" value="Plasmodium_Vir"/>
    <property type="match status" value="1"/>
</dbReference>
<evidence type="ECO:0000313" key="3">
    <source>
        <dbReference type="Proteomes" id="UP000195521"/>
    </source>
</evidence>
<gene>
    <name evidence="2" type="ORF">PGO_003950</name>
</gene>
<evidence type="ECO:0000256" key="1">
    <source>
        <dbReference type="SAM" id="Phobius"/>
    </source>
</evidence>
<dbReference type="Proteomes" id="UP000195521">
    <property type="component" value="Unassembled WGS sequence"/>
</dbReference>
<keyword evidence="3" id="KW-1185">Reference proteome</keyword>
<dbReference type="AlphaFoldDB" id="A0A1Y1JPQ9"/>
<proteinExistence type="predicted"/>
<dbReference type="RefSeq" id="XP_028547195.1">
    <property type="nucleotide sequence ID" value="XM_028691394.1"/>
</dbReference>
<keyword evidence="1" id="KW-1133">Transmembrane helix</keyword>
<name>A0A1Y1JPQ9_PLAGO</name>
<dbReference type="EMBL" id="BDQF01000500">
    <property type="protein sequence ID" value="GAW84606.1"/>
    <property type="molecule type" value="Genomic_DNA"/>
</dbReference>